<accession>A0ABV0J4A2</accession>
<evidence type="ECO:0000313" key="2">
    <source>
        <dbReference type="EMBL" id="MEP0816610.1"/>
    </source>
</evidence>
<dbReference type="GO" id="GO:0008168">
    <property type="term" value="F:methyltransferase activity"/>
    <property type="evidence" value="ECO:0007669"/>
    <property type="project" value="UniProtKB-KW"/>
</dbReference>
<dbReference type="InterPro" id="IPR029063">
    <property type="entry name" value="SAM-dependent_MTases_sf"/>
</dbReference>
<dbReference type="InterPro" id="IPR006342">
    <property type="entry name" value="FkbM_mtfrase"/>
</dbReference>
<dbReference type="NCBIfam" id="TIGR01444">
    <property type="entry name" value="fkbM_fam"/>
    <property type="match status" value="1"/>
</dbReference>
<organism evidence="2 3">
    <name type="scientific">Trichocoleus desertorum GB2-A4</name>
    <dbReference type="NCBI Taxonomy" id="2933944"/>
    <lineage>
        <taxon>Bacteria</taxon>
        <taxon>Bacillati</taxon>
        <taxon>Cyanobacteriota</taxon>
        <taxon>Cyanophyceae</taxon>
        <taxon>Leptolyngbyales</taxon>
        <taxon>Trichocoleusaceae</taxon>
        <taxon>Trichocoleus</taxon>
    </lineage>
</organism>
<comment type="caution">
    <text evidence="2">The sequence shown here is derived from an EMBL/GenBank/DDBJ whole genome shotgun (WGS) entry which is preliminary data.</text>
</comment>
<gene>
    <name evidence="2" type="ORF">NC998_05830</name>
</gene>
<keyword evidence="2" id="KW-0808">Transferase</keyword>
<evidence type="ECO:0000313" key="3">
    <source>
        <dbReference type="Proteomes" id="UP001464891"/>
    </source>
</evidence>
<proteinExistence type="predicted"/>
<dbReference type="RefSeq" id="WP_190434079.1">
    <property type="nucleotide sequence ID" value="NZ_JAMPKM010000002.1"/>
</dbReference>
<keyword evidence="2" id="KW-0489">Methyltransferase</keyword>
<dbReference type="Gene3D" id="3.40.50.150">
    <property type="entry name" value="Vaccinia Virus protein VP39"/>
    <property type="match status" value="1"/>
</dbReference>
<dbReference type="EMBL" id="JAMPKM010000002">
    <property type="protein sequence ID" value="MEP0816610.1"/>
    <property type="molecule type" value="Genomic_DNA"/>
</dbReference>
<dbReference type="Pfam" id="PF05050">
    <property type="entry name" value="Methyltransf_21"/>
    <property type="match status" value="1"/>
</dbReference>
<reference evidence="2 3" key="1">
    <citation type="submission" date="2022-04" db="EMBL/GenBank/DDBJ databases">
        <title>Positive selection, recombination, and allopatry shape intraspecific diversity of widespread and dominant cyanobacteria.</title>
        <authorList>
            <person name="Wei J."/>
            <person name="Shu W."/>
            <person name="Hu C."/>
        </authorList>
    </citation>
    <scope>NUCLEOTIDE SEQUENCE [LARGE SCALE GENOMIC DNA]</scope>
    <source>
        <strain evidence="2 3">GB2-A4</strain>
    </source>
</reference>
<dbReference type="PANTHER" id="PTHR34203:SF15">
    <property type="entry name" value="SLL1173 PROTEIN"/>
    <property type="match status" value="1"/>
</dbReference>
<dbReference type="InterPro" id="IPR052514">
    <property type="entry name" value="SAM-dependent_MTase"/>
</dbReference>
<protein>
    <submittedName>
        <fullName evidence="2">FkbM family methyltransferase</fullName>
    </submittedName>
</protein>
<evidence type="ECO:0000259" key="1">
    <source>
        <dbReference type="Pfam" id="PF05050"/>
    </source>
</evidence>
<dbReference type="PANTHER" id="PTHR34203">
    <property type="entry name" value="METHYLTRANSFERASE, FKBM FAMILY PROTEIN"/>
    <property type="match status" value="1"/>
</dbReference>
<dbReference type="GO" id="GO:0032259">
    <property type="term" value="P:methylation"/>
    <property type="evidence" value="ECO:0007669"/>
    <property type="project" value="UniProtKB-KW"/>
</dbReference>
<keyword evidence="3" id="KW-1185">Reference proteome</keyword>
<name>A0ABV0J4A2_9CYAN</name>
<sequence>MPQILILLYSQSLQILVKLFVKLTGRGGGKFVRFLPKSQQHLVKNYAGNFQLQVDTTYPIEASVWLASTYDPTTTRFLQQVLRVDDVFLDIGANCGAITLVAASIIETGKIYAFEPGPIIRSRLQSNLDLNSSLKDIVQVVPLGLGQQRCQLSYFEDQTYRGNGGLFQNDQGTTVEVLPLDEWVAQEKPKKIDVIKLDVEGMEYDVLLGSKTVLTTYYPIIYFETLPGFFINKPYSIRTIYEFLTSLGYVIVGPREPYTSISLDGPYPANSVAIHPTQRHRLERLN</sequence>
<feature type="domain" description="Methyltransferase FkbM" evidence="1">
    <location>
        <begin position="90"/>
        <end position="250"/>
    </location>
</feature>
<dbReference type="SUPFAM" id="SSF53335">
    <property type="entry name" value="S-adenosyl-L-methionine-dependent methyltransferases"/>
    <property type="match status" value="1"/>
</dbReference>
<dbReference type="Proteomes" id="UP001464891">
    <property type="component" value="Unassembled WGS sequence"/>
</dbReference>